<dbReference type="Proteomes" id="UP000199577">
    <property type="component" value="Unassembled WGS sequence"/>
</dbReference>
<sequence>MMYEALFNYLEEKSGLSLDAEEKALIASKFKHKHFRRRQYMLQEGDVARYTGFIVKGAARMFSVDEKGNEHVVRFALENWWISDLESFYHLTPTRYHIEMMEDTDLLLITNQDMQELLDKSPAFDLTVKMQNKYTSAATQKRIHAAISMTAEERYHDLVKTYPQFIQRFPQNMIASYLGISPETLSRIRNHAKRR</sequence>
<feature type="domain" description="Cyclic nucleotide-binding" evidence="1">
    <location>
        <begin position="17"/>
        <end position="118"/>
    </location>
</feature>
<gene>
    <name evidence="2" type="ORF">SAMN05421747_12326</name>
</gene>
<keyword evidence="2" id="KW-0808">Transferase</keyword>
<dbReference type="RefSeq" id="WP_090974949.1">
    <property type="nucleotide sequence ID" value="NZ_FOLL01000023.1"/>
</dbReference>
<accession>A0A1I1LQT1</accession>
<organism evidence="2 3">
    <name type="scientific">Parapedobacter composti</name>
    <dbReference type="NCBI Taxonomy" id="623281"/>
    <lineage>
        <taxon>Bacteria</taxon>
        <taxon>Pseudomonadati</taxon>
        <taxon>Bacteroidota</taxon>
        <taxon>Sphingobacteriia</taxon>
        <taxon>Sphingobacteriales</taxon>
        <taxon>Sphingobacteriaceae</taxon>
        <taxon>Parapedobacter</taxon>
    </lineage>
</organism>
<evidence type="ECO:0000313" key="2">
    <source>
        <dbReference type="EMBL" id="SFC75355.1"/>
    </source>
</evidence>
<dbReference type="Pfam" id="PF00027">
    <property type="entry name" value="cNMP_binding"/>
    <property type="match status" value="1"/>
</dbReference>
<dbReference type="AlphaFoldDB" id="A0A1I1LQT1"/>
<evidence type="ECO:0000259" key="1">
    <source>
        <dbReference type="PROSITE" id="PS50042"/>
    </source>
</evidence>
<reference evidence="2 3" key="1">
    <citation type="submission" date="2016-10" db="EMBL/GenBank/DDBJ databases">
        <authorList>
            <person name="de Groot N.N."/>
        </authorList>
    </citation>
    <scope>NUCLEOTIDE SEQUENCE [LARGE SCALE GENOMIC DNA]</scope>
    <source>
        <strain evidence="2 3">DSM 22900</strain>
    </source>
</reference>
<keyword evidence="2" id="KW-0418">Kinase</keyword>
<dbReference type="InterPro" id="IPR018490">
    <property type="entry name" value="cNMP-bd_dom_sf"/>
</dbReference>
<evidence type="ECO:0000313" key="3">
    <source>
        <dbReference type="Proteomes" id="UP000199577"/>
    </source>
</evidence>
<dbReference type="EMBL" id="FOLL01000023">
    <property type="protein sequence ID" value="SFC75355.1"/>
    <property type="molecule type" value="Genomic_DNA"/>
</dbReference>
<keyword evidence="3" id="KW-1185">Reference proteome</keyword>
<dbReference type="SUPFAM" id="SSF51206">
    <property type="entry name" value="cAMP-binding domain-like"/>
    <property type="match status" value="1"/>
</dbReference>
<dbReference type="InterPro" id="IPR014710">
    <property type="entry name" value="RmlC-like_jellyroll"/>
</dbReference>
<proteinExistence type="predicted"/>
<dbReference type="Gene3D" id="2.60.120.10">
    <property type="entry name" value="Jelly Rolls"/>
    <property type="match status" value="1"/>
</dbReference>
<dbReference type="CDD" id="cd00038">
    <property type="entry name" value="CAP_ED"/>
    <property type="match status" value="1"/>
</dbReference>
<dbReference type="OrthoDB" id="1092431at2"/>
<dbReference type="InterPro" id="IPR000595">
    <property type="entry name" value="cNMP-bd_dom"/>
</dbReference>
<name>A0A1I1LQT1_9SPHI</name>
<dbReference type="STRING" id="623281.SAMN05421747_12326"/>
<dbReference type="PROSITE" id="PS50042">
    <property type="entry name" value="CNMP_BINDING_3"/>
    <property type="match status" value="1"/>
</dbReference>
<dbReference type="GO" id="GO:0016301">
    <property type="term" value="F:kinase activity"/>
    <property type="evidence" value="ECO:0007669"/>
    <property type="project" value="UniProtKB-KW"/>
</dbReference>
<protein>
    <submittedName>
        <fullName evidence="2">cAMP-binding domain of CRP or a regulatory subunit of cAMP-dependent protein kinases</fullName>
    </submittedName>
</protein>